<protein>
    <submittedName>
        <fullName evidence="2">Uncharacterized protein</fullName>
    </submittedName>
</protein>
<feature type="compositionally biased region" description="Polar residues" evidence="1">
    <location>
        <begin position="511"/>
        <end position="525"/>
    </location>
</feature>
<evidence type="ECO:0000313" key="2">
    <source>
        <dbReference type="EMBL" id="GLI68073.1"/>
    </source>
</evidence>
<organism evidence="2 3">
    <name type="scientific">Volvox africanus</name>
    <dbReference type="NCBI Taxonomy" id="51714"/>
    <lineage>
        <taxon>Eukaryota</taxon>
        <taxon>Viridiplantae</taxon>
        <taxon>Chlorophyta</taxon>
        <taxon>core chlorophytes</taxon>
        <taxon>Chlorophyceae</taxon>
        <taxon>CS clade</taxon>
        <taxon>Chlamydomonadales</taxon>
        <taxon>Volvocaceae</taxon>
        <taxon>Volvox</taxon>
    </lineage>
</organism>
<evidence type="ECO:0000313" key="3">
    <source>
        <dbReference type="Proteomes" id="UP001165090"/>
    </source>
</evidence>
<comment type="caution">
    <text evidence="2">The sequence shown here is derived from an EMBL/GenBank/DDBJ whole genome shotgun (WGS) entry which is preliminary data.</text>
</comment>
<feature type="region of interest" description="Disordered" evidence="1">
    <location>
        <begin position="296"/>
        <end position="349"/>
    </location>
</feature>
<feature type="region of interest" description="Disordered" evidence="1">
    <location>
        <begin position="1"/>
        <end position="37"/>
    </location>
</feature>
<feature type="compositionally biased region" description="Gly residues" evidence="1">
    <location>
        <begin position="1029"/>
        <end position="1041"/>
    </location>
</feature>
<feature type="region of interest" description="Disordered" evidence="1">
    <location>
        <begin position="1008"/>
        <end position="1046"/>
    </location>
</feature>
<accession>A0ABQ5SDR8</accession>
<name>A0ABQ5SDR8_9CHLO</name>
<feature type="region of interest" description="Disordered" evidence="1">
    <location>
        <begin position="440"/>
        <end position="558"/>
    </location>
</feature>
<evidence type="ECO:0000256" key="1">
    <source>
        <dbReference type="SAM" id="MobiDB-lite"/>
    </source>
</evidence>
<feature type="compositionally biased region" description="Acidic residues" evidence="1">
    <location>
        <begin position="468"/>
        <end position="477"/>
    </location>
</feature>
<reference evidence="2 3" key="1">
    <citation type="journal article" date="2023" name="IScience">
        <title>Expanded male sex-determining region conserved during the evolution of homothallism in the green alga Volvox.</title>
        <authorList>
            <person name="Yamamoto K."/>
            <person name="Matsuzaki R."/>
            <person name="Mahakham W."/>
            <person name="Heman W."/>
            <person name="Sekimoto H."/>
            <person name="Kawachi M."/>
            <person name="Minakuchi Y."/>
            <person name="Toyoda A."/>
            <person name="Nozaki H."/>
        </authorList>
    </citation>
    <scope>NUCLEOTIDE SEQUENCE [LARGE SCALE GENOMIC DNA]</scope>
    <source>
        <strain evidence="2 3">NIES-4468</strain>
    </source>
</reference>
<dbReference type="Proteomes" id="UP001165090">
    <property type="component" value="Unassembled WGS sequence"/>
</dbReference>
<gene>
    <name evidence="2" type="ORF">VaNZ11_012402</name>
</gene>
<dbReference type="EMBL" id="BSDZ01000079">
    <property type="protein sequence ID" value="GLI68073.1"/>
    <property type="molecule type" value="Genomic_DNA"/>
</dbReference>
<feature type="compositionally biased region" description="Polar residues" evidence="1">
    <location>
        <begin position="20"/>
        <end position="37"/>
    </location>
</feature>
<proteinExistence type="predicted"/>
<keyword evidence="3" id="KW-1185">Reference proteome</keyword>
<sequence>MITKPAVQPNENNTDKRTSLDASSTPLEPPQASSGRWSVQAAEAAIIAAVQRRFSRIGAAQWPQSPDHRATTVITSPLSPRLSAAANPERCGDPASPSRSVLTAGGVPDLNASMGRTSQAQEPCGNRKPGAAAAELPVDMSKGGGCSAATTIVAASTNPPPLYGNSEILPNAASSAPFCESVSIFITPTGAQADDYVPKTANDTDAATGFSLGTPVPAPGLKPPPGPDPVLLPGIHLSCGPELQTADFAGLMTTAAACAQASWSALSGSSSAGEATLDCLWTGDCSAAAHVISALPPQRRRRLHHQQREDDSHMGSFGVHHGGGGGQEAAGRGSEDAASDSPKRYGPNGGAGPLGTYSIGTCCPAAVGRYGTLMISSAGWRCTELYDMHDSLLLSRLSARRVVAGGLVGGAGGGGDDGNLAGIGTSTRMGLSWAVDSAFTKGDSKPQDGDLQAVGVPAGEQSAVGKEEAEDEAEEEAAAAAGRSPGPSSGMAGKSQVLISHLNRRPYEVTPTVSRTDQNSRTDPTSCHPADAVQARCGPFGGLPSAPRVQAQRPGPASTPLPQLLQLHLPAQTHVQHRLAAANFYYSGGGSCGGGGGGHGGGAAPMGGWGAALEAMLEGVAPRADYYSPPVAPLAPAANGWRTPGANSAARSAAGSIRPSNAGAMVERSGRGTMMASMRRLAGQIKSRVSSTDVSGIMEVAPSDRSSHLSIHSGGASATANPGGAGSAGTMYHRGLLCSTSSLSHQPANGATLSLDVNAASVQSDAVFGAELAFQKSLGVALPRAPCKLGSGHSLTQGSMGCSPDSCQGTTLCASAASAAGRAATAPATPMPVGTFGADYWQEGMRSKVSYTLDAFGEREARASPEEGPAAGRAGAAAATETDFNVGYVGGEPITAVTTLSVRQADDVDDGCVGGSHAAQCRTTFYRNSSYTSRGGAAKDDETPVAVVRGASKSAKSHQVPLPCKQPSASEVKGSGNSEQGDAGGCGGRVFYRLICLLGAPKKRLFKSSRARRSRSTTHGLSSWSGSVRGSGGGGGGGGGTLATRLPTSDIVEEASRRDRLARIAPLAAAVFSP</sequence>
<feature type="region of interest" description="Disordered" evidence="1">
    <location>
        <begin position="83"/>
        <end position="131"/>
    </location>
</feature>
<feature type="region of interest" description="Disordered" evidence="1">
    <location>
        <begin position="951"/>
        <end position="982"/>
    </location>
</feature>